<comment type="caution">
    <text evidence="2">The sequence shown here is derived from an EMBL/GenBank/DDBJ whole genome shotgun (WGS) entry which is preliminary data.</text>
</comment>
<dbReference type="PANTHER" id="PTHR34107">
    <property type="entry name" value="SLL0198 PROTEIN-RELATED"/>
    <property type="match status" value="1"/>
</dbReference>
<reference evidence="2" key="2">
    <citation type="submission" date="2020-09" db="EMBL/GenBank/DDBJ databases">
        <authorList>
            <person name="Sun Q."/>
            <person name="Zhou Y."/>
        </authorList>
    </citation>
    <scope>NUCLEOTIDE SEQUENCE</scope>
    <source>
        <strain evidence="2">CGMCC 4.5737</strain>
    </source>
</reference>
<keyword evidence="3" id="KW-1185">Reference proteome</keyword>
<dbReference type="InterPro" id="IPR011335">
    <property type="entry name" value="Restrct_endonuc-II-like"/>
</dbReference>
<name>A0A8J3CDT0_9PSEU</name>
<dbReference type="EMBL" id="BMMK01000010">
    <property type="protein sequence ID" value="GGM53645.1"/>
    <property type="molecule type" value="Genomic_DNA"/>
</dbReference>
<dbReference type="Proteomes" id="UP000637578">
    <property type="component" value="Unassembled WGS sequence"/>
</dbReference>
<protein>
    <recommendedName>
        <fullName evidence="1">Putative restriction endonuclease domain-containing protein</fullName>
    </recommendedName>
</protein>
<dbReference type="AlphaFoldDB" id="A0A8J3CDT0"/>
<evidence type="ECO:0000313" key="2">
    <source>
        <dbReference type="EMBL" id="GGM53645.1"/>
    </source>
</evidence>
<dbReference type="RefSeq" id="WP_189057314.1">
    <property type="nucleotide sequence ID" value="NZ_BMMK01000010.1"/>
</dbReference>
<dbReference type="CDD" id="cd06260">
    <property type="entry name" value="DUF820-like"/>
    <property type="match status" value="1"/>
</dbReference>
<dbReference type="PANTHER" id="PTHR34107:SF4">
    <property type="entry name" value="SLL1222 PROTEIN"/>
    <property type="match status" value="1"/>
</dbReference>
<gene>
    <name evidence="2" type="ORF">GCM10012275_25870</name>
</gene>
<dbReference type="InterPro" id="IPR012296">
    <property type="entry name" value="Nuclease_put_TT1808"/>
</dbReference>
<accession>A0A8J3CDT0</accession>
<evidence type="ECO:0000313" key="3">
    <source>
        <dbReference type="Proteomes" id="UP000637578"/>
    </source>
</evidence>
<reference evidence="2" key="1">
    <citation type="journal article" date="2014" name="Int. J. Syst. Evol. Microbiol.">
        <title>Complete genome sequence of Corynebacterium casei LMG S-19264T (=DSM 44701T), isolated from a smear-ripened cheese.</title>
        <authorList>
            <consortium name="US DOE Joint Genome Institute (JGI-PGF)"/>
            <person name="Walter F."/>
            <person name="Albersmeier A."/>
            <person name="Kalinowski J."/>
            <person name="Ruckert C."/>
        </authorList>
    </citation>
    <scope>NUCLEOTIDE SEQUENCE</scope>
    <source>
        <strain evidence="2">CGMCC 4.5737</strain>
    </source>
</reference>
<dbReference type="InterPro" id="IPR008538">
    <property type="entry name" value="Uma2"/>
</dbReference>
<dbReference type="Gene3D" id="3.90.1570.10">
    <property type="entry name" value="tt1808, chain A"/>
    <property type="match status" value="1"/>
</dbReference>
<organism evidence="2 3">
    <name type="scientific">Longimycelium tulufanense</name>
    <dbReference type="NCBI Taxonomy" id="907463"/>
    <lineage>
        <taxon>Bacteria</taxon>
        <taxon>Bacillati</taxon>
        <taxon>Actinomycetota</taxon>
        <taxon>Actinomycetes</taxon>
        <taxon>Pseudonocardiales</taxon>
        <taxon>Pseudonocardiaceae</taxon>
        <taxon>Longimycelium</taxon>
    </lineage>
</organism>
<dbReference type="Pfam" id="PF05685">
    <property type="entry name" value="Uma2"/>
    <property type="match status" value="1"/>
</dbReference>
<proteinExistence type="predicted"/>
<sequence>MSAAIEHPIGPHTVEDWLAADQPGDGGRLELIWGYWVVSPAPAGRHQFIGDTLRSLLHDAHRSANRRDLYAVTGVGVQINNALRTALIPDVVVLSGPPEEISFPPERVRLVAEIWSPGNSLSERETKISAYAAAGIKYLWTIDQKSLVLSTYYLHEGRYRPAAEARPGQVTRIEAAPVPVEIDTAELAPWA</sequence>
<dbReference type="SUPFAM" id="SSF52980">
    <property type="entry name" value="Restriction endonuclease-like"/>
    <property type="match status" value="1"/>
</dbReference>
<feature type="domain" description="Putative restriction endonuclease" evidence="1">
    <location>
        <begin position="23"/>
        <end position="174"/>
    </location>
</feature>
<evidence type="ECO:0000259" key="1">
    <source>
        <dbReference type="Pfam" id="PF05685"/>
    </source>
</evidence>